<dbReference type="EMBL" id="CP045851">
    <property type="protein sequence ID" value="QGG94789.1"/>
    <property type="molecule type" value="Genomic_DNA"/>
</dbReference>
<evidence type="ECO:0000313" key="1">
    <source>
        <dbReference type="EMBL" id="QGG94789.1"/>
    </source>
</evidence>
<name>A0A5Q2RD19_9ACTN</name>
<evidence type="ECO:0000313" key="2">
    <source>
        <dbReference type="Proteomes" id="UP000334019"/>
    </source>
</evidence>
<reference evidence="1 2" key="1">
    <citation type="submission" date="2019-11" db="EMBL/GenBank/DDBJ databases">
        <authorList>
            <person name="He Y."/>
        </authorList>
    </citation>
    <scope>NUCLEOTIDE SEQUENCE [LARGE SCALE GENOMIC DNA]</scope>
    <source>
        <strain evidence="1 2">SCSIO 58843</strain>
    </source>
</reference>
<keyword evidence="2" id="KW-1185">Reference proteome</keyword>
<dbReference type="KEGG" id="atq:GH723_06505"/>
<dbReference type="RefSeq" id="WP_153758897.1">
    <property type="nucleotide sequence ID" value="NZ_CP045851.1"/>
</dbReference>
<protein>
    <submittedName>
        <fullName evidence="1">Uncharacterized protein</fullName>
    </submittedName>
</protein>
<organism evidence="1 2">
    <name type="scientific">Actinomarinicola tropica</name>
    <dbReference type="NCBI Taxonomy" id="2789776"/>
    <lineage>
        <taxon>Bacteria</taxon>
        <taxon>Bacillati</taxon>
        <taxon>Actinomycetota</taxon>
        <taxon>Acidimicrobiia</taxon>
        <taxon>Acidimicrobiales</taxon>
        <taxon>Iamiaceae</taxon>
        <taxon>Actinomarinicola</taxon>
    </lineage>
</organism>
<accession>A0A5Q2RD19</accession>
<sequence length="66" mass="7305">MADTDTTDELRRHQKVTAATDLIGVPAGTKGKVLLVNGLGPWIRYRVLFENGVERGNVLREQLDEA</sequence>
<proteinExistence type="predicted"/>
<dbReference type="Proteomes" id="UP000334019">
    <property type="component" value="Chromosome"/>
</dbReference>
<gene>
    <name evidence="1" type="ORF">GH723_06505</name>
</gene>
<dbReference type="AlphaFoldDB" id="A0A5Q2RD19"/>